<dbReference type="EMBL" id="JANPWB010000009">
    <property type="protein sequence ID" value="KAJ1149870.1"/>
    <property type="molecule type" value="Genomic_DNA"/>
</dbReference>
<comment type="caution">
    <text evidence="1">The sequence shown here is derived from an EMBL/GenBank/DDBJ whole genome shotgun (WGS) entry which is preliminary data.</text>
</comment>
<accession>A0AAV7RGD5</accession>
<gene>
    <name evidence="1" type="ORF">NDU88_002669</name>
</gene>
<dbReference type="Proteomes" id="UP001066276">
    <property type="component" value="Chromosome 5"/>
</dbReference>
<sequence length="132" mass="14490">MEAHLGVAGCLRGPKDVLLNSRQSQTGVRQNCPVHPDCSDEVGFNVALLGWCPGVELETGETTTPTARDIKKLILEGNRTITEKLDGVAVTVTLLHQDMEKMRERVKDLGTRANSAEEILQAHTSQLADQEW</sequence>
<keyword evidence="2" id="KW-1185">Reference proteome</keyword>
<reference evidence="1" key="1">
    <citation type="journal article" date="2022" name="bioRxiv">
        <title>Sequencing and chromosome-scale assembly of the giantPleurodeles waltlgenome.</title>
        <authorList>
            <person name="Brown T."/>
            <person name="Elewa A."/>
            <person name="Iarovenko S."/>
            <person name="Subramanian E."/>
            <person name="Araus A.J."/>
            <person name="Petzold A."/>
            <person name="Susuki M."/>
            <person name="Suzuki K.-i.T."/>
            <person name="Hayashi T."/>
            <person name="Toyoda A."/>
            <person name="Oliveira C."/>
            <person name="Osipova E."/>
            <person name="Leigh N.D."/>
            <person name="Simon A."/>
            <person name="Yun M.H."/>
        </authorList>
    </citation>
    <scope>NUCLEOTIDE SEQUENCE</scope>
    <source>
        <strain evidence="1">20211129_DDA</strain>
        <tissue evidence="1">Liver</tissue>
    </source>
</reference>
<proteinExistence type="predicted"/>
<protein>
    <submittedName>
        <fullName evidence="1">Uncharacterized protein</fullName>
    </submittedName>
</protein>
<organism evidence="1 2">
    <name type="scientific">Pleurodeles waltl</name>
    <name type="common">Iberian ribbed newt</name>
    <dbReference type="NCBI Taxonomy" id="8319"/>
    <lineage>
        <taxon>Eukaryota</taxon>
        <taxon>Metazoa</taxon>
        <taxon>Chordata</taxon>
        <taxon>Craniata</taxon>
        <taxon>Vertebrata</taxon>
        <taxon>Euteleostomi</taxon>
        <taxon>Amphibia</taxon>
        <taxon>Batrachia</taxon>
        <taxon>Caudata</taxon>
        <taxon>Salamandroidea</taxon>
        <taxon>Salamandridae</taxon>
        <taxon>Pleurodelinae</taxon>
        <taxon>Pleurodeles</taxon>
    </lineage>
</organism>
<evidence type="ECO:0000313" key="2">
    <source>
        <dbReference type="Proteomes" id="UP001066276"/>
    </source>
</evidence>
<dbReference type="AlphaFoldDB" id="A0AAV7RGD5"/>
<name>A0AAV7RGD5_PLEWA</name>
<evidence type="ECO:0000313" key="1">
    <source>
        <dbReference type="EMBL" id="KAJ1149870.1"/>
    </source>
</evidence>